<keyword evidence="1" id="KW-1133">Transmembrane helix</keyword>
<protein>
    <recommendedName>
        <fullName evidence="4">Transmembrane protein</fullName>
    </recommendedName>
</protein>
<reference evidence="2 3" key="1">
    <citation type="submission" date="2014-10" db="EMBL/GenBank/DDBJ databases">
        <authorList>
            <person name="Seo M.-J."/>
            <person name="Seok Y.J."/>
            <person name="Cha I.-T."/>
        </authorList>
    </citation>
    <scope>NUCLEOTIDE SEQUENCE [LARGE SCALE GENOMIC DNA]</scope>
    <source>
        <strain evidence="2 3">NEU</strain>
    </source>
</reference>
<evidence type="ECO:0008006" key="4">
    <source>
        <dbReference type="Google" id="ProtNLM"/>
    </source>
</evidence>
<gene>
    <name evidence="2" type="ORF">LO55_1116</name>
</gene>
<feature type="transmembrane region" description="Helical" evidence="1">
    <location>
        <begin position="47"/>
        <end position="65"/>
    </location>
</feature>
<dbReference type="Proteomes" id="UP000180246">
    <property type="component" value="Unassembled WGS sequence"/>
</dbReference>
<accession>A0A1S2N8J1</accession>
<dbReference type="AlphaFoldDB" id="A0A1S2N8J1"/>
<keyword evidence="1" id="KW-0812">Transmembrane</keyword>
<dbReference type="RefSeq" id="WP_071360734.1">
    <property type="nucleotide sequence ID" value="NZ_DALZDZ010000024.1"/>
</dbReference>
<sequence>MSASLVLHIVCPTQKRGFAACMSFCFVCLLVYGLASGAQRDLSPGVVIFTACALAIVSVAAWALYRNFVFRDELYIAPAGELPPIELAFRPDEIRALRLLPAPEAWTPEAKWDALGFGHGRIEIETATRRYHFGAGLDQRQAEAALERIQDFCLAQRGLPVAA</sequence>
<proteinExistence type="predicted"/>
<feature type="transmembrane region" description="Helical" evidence="1">
    <location>
        <begin position="17"/>
        <end position="35"/>
    </location>
</feature>
<comment type="caution">
    <text evidence="2">The sequence shown here is derived from an EMBL/GenBank/DDBJ whole genome shotgun (WGS) entry which is preliminary data.</text>
</comment>
<evidence type="ECO:0000313" key="2">
    <source>
        <dbReference type="EMBL" id="OIJ41407.1"/>
    </source>
</evidence>
<evidence type="ECO:0000256" key="1">
    <source>
        <dbReference type="SAM" id="Phobius"/>
    </source>
</evidence>
<name>A0A1S2N8J1_9BURK</name>
<organism evidence="2 3">
    <name type="scientific">Massilia timonae</name>
    <dbReference type="NCBI Taxonomy" id="47229"/>
    <lineage>
        <taxon>Bacteria</taxon>
        <taxon>Pseudomonadati</taxon>
        <taxon>Pseudomonadota</taxon>
        <taxon>Betaproteobacteria</taxon>
        <taxon>Burkholderiales</taxon>
        <taxon>Oxalobacteraceae</taxon>
        <taxon>Telluria group</taxon>
        <taxon>Massilia</taxon>
    </lineage>
</organism>
<keyword evidence="1" id="KW-0472">Membrane</keyword>
<evidence type="ECO:0000313" key="3">
    <source>
        <dbReference type="Proteomes" id="UP000180246"/>
    </source>
</evidence>
<dbReference type="EMBL" id="JRYB01000001">
    <property type="protein sequence ID" value="OIJ41407.1"/>
    <property type="molecule type" value="Genomic_DNA"/>
</dbReference>